<reference evidence="1 2" key="1">
    <citation type="journal article" date="2011" name="Microbiology">
        <title>The Pseudomonas aeruginosa generalized transducing phage phiPA3 is a new member of the phiKZ-like group of 'jumbo' phages, and infects model laboratory strains and clinical isolates from cystic fibrosis patients.</title>
        <authorList>
            <person name="Monson R."/>
            <person name="Foulds I."/>
            <person name="Foweraker J."/>
            <person name="Welch M."/>
            <person name="Salmond G.P."/>
        </authorList>
    </citation>
    <scope>NUCLEOTIDE SEQUENCE [LARGE SCALE GENOMIC DNA]</scope>
</reference>
<dbReference type="EMBL" id="HQ630627">
    <property type="protein sequence ID" value="AEH03472.1"/>
    <property type="molecule type" value="Genomic_DNA"/>
</dbReference>
<keyword evidence="2" id="KW-1185">Reference proteome</keyword>
<name>F8SJS7_BPPA3</name>
<dbReference type="Proteomes" id="UP000008388">
    <property type="component" value="Segment"/>
</dbReference>
<dbReference type="KEGG" id="vg:26643576"/>
<evidence type="ECO:0000313" key="2">
    <source>
        <dbReference type="Proteomes" id="UP000008388"/>
    </source>
</evidence>
<gene>
    <name evidence="1" type="primary">045</name>
</gene>
<organism evidence="1 2">
    <name type="scientific">Pseudomonas phage PhiPA3</name>
    <name type="common">Pseudomonas aeruginosa phage PhiPA3</name>
    <dbReference type="NCBI Taxonomy" id="998086"/>
    <lineage>
        <taxon>Viruses</taxon>
        <taxon>Duplodnaviria</taxon>
        <taxon>Heunggongvirae</taxon>
        <taxon>Uroviricota</taxon>
        <taxon>Caudoviricetes</taxon>
        <taxon>Chimalliviridae</taxon>
        <taxon>Miltoncavirus</taxon>
        <taxon>Miltoncavirus PhiPA3</taxon>
    </lineage>
</organism>
<sequence>MDNKTHYELVVLGSISGAQLAEWFRLKFYQDHLAEEHDATELEDLMGMMRRRKKHTIGEIRKNILHFFQRTVMTNFGETILETAANLEDLLDDDDHSVVMTYKTYKEFKLNNPFLDVVAMFPLDMNGTFGFVVCRNNMTADSFRTLTHGN</sequence>
<evidence type="ECO:0000313" key="1">
    <source>
        <dbReference type="EMBL" id="AEH03472.1"/>
    </source>
</evidence>
<dbReference type="GeneID" id="26643576"/>
<protein>
    <submittedName>
        <fullName evidence="1">Uncharacterized protein 045</fullName>
    </submittedName>
</protein>
<accession>F8SJS7</accession>
<proteinExistence type="predicted"/>
<organismHost>
    <name type="scientific">Pseudomonas aeruginosa</name>
    <dbReference type="NCBI Taxonomy" id="287"/>
</organismHost>
<dbReference type="RefSeq" id="YP_009217128.1">
    <property type="nucleotide sequence ID" value="NC_028999.1"/>
</dbReference>